<feature type="compositionally biased region" description="Basic and acidic residues" evidence="1">
    <location>
        <begin position="91"/>
        <end position="105"/>
    </location>
</feature>
<feature type="region of interest" description="Disordered" evidence="1">
    <location>
        <begin position="229"/>
        <end position="248"/>
    </location>
</feature>
<dbReference type="InterPro" id="IPR001810">
    <property type="entry name" value="F-box_dom"/>
</dbReference>
<sequence>MQSEPSQSSHKASIKKTTPETQQPTSQHGQPSQHHPASSGPQPRGPVDLEDSTDPGESDEDASASTRQHVSDDTAQSSRLSNKTPSPVLDRISEYERAVFTRSERSGTSSSLRPENQPGDGSIASPIATVPNEILVHVFSRLPAADVASVALVSRRYHDIVTSSYPWLLAFARYFPGPEALKTPAEYLAKEPQQRENFRSEKRDFTRLTSLPSWRGEYVARSNNLRALARGKPLPPDPNAPASRPASRHNAAYNVYGSRIRAAVTHLDATFPRVGSGNRFRLIHGADDNGCASTSDPTSSRIYHNPPAELLSQAATHPFEQGAVNIGDIVAIPNVMDVSVLYGTLYGQGYPGGDVYFHAVDQQRGRFLDIPVGDPAPELGIPFIASPQACCSVWISKTHAIPSLTEGLIGMMSGSAAGIVTAYSFGRDQLNRRSRFARGGVVTARWVLSPSVPIVGIAVDESYSPQRFAQNRIWAVALNALGEVFYLTKFPTAPRIPSNRAGVHPDAVEDTVAWMTGRTVFWNLVETSRRSAIVNQYQSKDDEADGSYSPRSSWNGMCLGAPAIKSETREIESFLAKKPKDFWKTCTGWDMHRKFEVDFAGGDDRNMAGEAVVVFESGIKEGLAKGKESGKIPTIVRYTRTKYEERTRSPRIDSPLAENLSETTTEMGRAAPSSLFGGPVSPVGGALAPPRSRTNSSPERPQVVEEWRVSRFVIKGVLNMGITTTAIDRSTYATLTIAEDPAIGSRDDSILSRTSSPTSSATASPDASPMMTPTRTRASTAASGVPGQRARFVAAGTSTGSVFLWDVRAPTSQSADVINTVPAIRVIHTDSPKITCLGLTALYVVHGGEDGLVQAWDPLASTAAPVRTINSRNSRLFAPARRHLARLFGNATDASTVFAAGAVVLDPDASILRGAVALSSHMLYWSYDSATMDIKRGKARKSGRRSVRGSNGGSGAAGMVTGGLGKGMRNYIADEVVQLGISDEEDARRRKRLEGRFGTGFGSEEEVLRLAELMSLEEAKRDEERRMSSSAVTSDASTPEEHYANVERGGLSDSVATLRQDGEEDDMAKAIRLSLEEQERASPQPSGVVSGDEEMEEQDEELRLALQLSMAEEESRRDAAMGKGKGRA</sequence>
<feature type="compositionally biased region" description="Basic residues" evidence="1">
    <location>
        <begin position="938"/>
        <end position="947"/>
    </location>
</feature>
<feature type="compositionally biased region" description="Polar residues" evidence="1">
    <location>
        <begin position="1028"/>
        <end position="1037"/>
    </location>
</feature>
<dbReference type="InterPro" id="IPR003903">
    <property type="entry name" value="UIM_dom"/>
</dbReference>
<dbReference type="PROSITE" id="PS50181">
    <property type="entry name" value="FBOX"/>
    <property type="match status" value="1"/>
</dbReference>
<feature type="compositionally biased region" description="Polar residues" evidence="1">
    <location>
        <begin position="63"/>
        <end position="85"/>
    </location>
</feature>
<dbReference type="GO" id="GO:0043161">
    <property type="term" value="P:proteasome-mediated ubiquitin-dependent protein catabolic process"/>
    <property type="evidence" value="ECO:0007669"/>
    <property type="project" value="TreeGrafter"/>
</dbReference>
<dbReference type="Pfam" id="PF12937">
    <property type="entry name" value="F-box-like"/>
    <property type="match status" value="1"/>
</dbReference>
<feature type="compositionally biased region" description="Acidic residues" evidence="1">
    <location>
        <begin position="48"/>
        <end position="62"/>
    </location>
</feature>
<dbReference type="CDD" id="cd09917">
    <property type="entry name" value="F-box_SF"/>
    <property type="match status" value="1"/>
</dbReference>
<dbReference type="Gene3D" id="1.20.1280.50">
    <property type="match status" value="1"/>
</dbReference>
<feature type="region of interest" description="Disordered" evidence="1">
    <location>
        <begin position="746"/>
        <end position="785"/>
    </location>
</feature>
<feature type="compositionally biased region" description="Polar residues" evidence="1">
    <location>
        <begin position="1"/>
        <end position="41"/>
    </location>
</feature>
<feature type="region of interest" description="Disordered" evidence="1">
    <location>
        <begin position="1020"/>
        <end position="1053"/>
    </location>
</feature>
<dbReference type="InterPro" id="IPR036322">
    <property type="entry name" value="WD40_repeat_dom_sf"/>
</dbReference>
<feature type="region of interest" description="Disordered" evidence="1">
    <location>
        <begin position="1067"/>
        <end position="1128"/>
    </location>
</feature>
<dbReference type="SUPFAM" id="SSF81383">
    <property type="entry name" value="F-box domain"/>
    <property type="match status" value="1"/>
</dbReference>
<dbReference type="InterPro" id="IPR027040">
    <property type="entry name" value="PSMD4"/>
</dbReference>
<organism evidence="3 4">
    <name type="scientific">Aulographum hederae CBS 113979</name>
    <dbReference type="NCBI Taxonomy" id="1176131"/>
    <lineage>
        <taxon>Eukaryota</taxon>
        <taxon>Fungi</taxon>
        <taxon>Dikarya</taxon>
        <taxon>Ascomycota</taxon>
        <taxon>Pezizomycotina</taxon>
        <taxon>Dothideomycetes</taxon>
        <taxon>Pleosporomycetidae</taxon>
        <taxon>Aulographales</taxon>
        <taxon>Aulographaceae</taxon>
    </lineage>
</organism>
<dbReference type="SUPFAM" id="SSF50978">
    <property type="entry name" value="WD40 repeat-like"/>
    <property type="match status" value="1"/>
</dbReference>
<feature type="region of interest" description="Disordered" evidence="1">
    <location>
        <begin position="646"/>
        <end position="702"/>
    </location>
</feature>
<feature type="region of interest" description="Disordered" evidence="1">
    <location>
        <begin position="1"/>
        <end position="125"/>
    </location>
</feature>
<dbReference type="EMBL" id="ML977146">
    <property type="protein sequence ID" value="KAF1989125.1"/>
    <property type="molecule type" value="Genomic_DNA"/>
</dbReference>
<name>A0A6G1H7I9_9PEZI</name>
<feature type="compositionally biased region" description="Gly residues" evidence="1">
    <location>
        <begin position="950"/>
        <end position="961"/>
    </location>
</feature>
<gene>
    <name evidence="3" type="ORF">K402DRAFT_372683</name>
</gene>
<evidence type="ECO:0000259" key="2">
    <source>
        <dbReference type="PROSITE" id="PS50181"/>
    </source>
</evidence>
<evidence type="ECO:0000313" key="4">
    <source>
        <dbReference type="Proteomes" id="UP000800041"/>
    </source>
</evidence>
<accession>A0A6G1H7I9</accession>
<dbReference type="InterPro" id="IPR036047">
    <property type="entry name" value="F-box-like_dom_sf"/>
</dbReference>
<keyword evidence="4" id="KW-1185">Reference proteome</keyword>
<proteinExistence type="predicted"/>
<feature type="compositionally biased region" description="Low complexity" evidence="1">
    <location>
        <begin position="752"/>
        <end position="783"/>
    </location>
</feature>
<feature type="compositionally biased region" description="Acidic residues" evidence="1">
    <location>
        <begin position="1091"/>
        <end position="1100"/>
    </location>
</feature>
<feature type="domain" description="F-box" evidence="2">
    <location>
        <begin position="124"/>
        <end position="170"/>
    </location>
</feature>
<dbReference type="PANTHER" id="PTHR10223:SF2">
    <property type="entry name" value="F-BOX AND WD DOMAIN PROTEIN (AFU_ORTHOLOGUE AFUA_6G11400)"/>
    <property type="match status" value="1"/>
</dbReference>
<dbReference type="Proteomes" id="UP000800041">
    <property type="component" value="Unassembled WGS sequence"/>
</dbReference>
<dbReference type="OrthoDB" id="2095648at2759"/>
<protein>
    <recommendedName>
        <fullName evidence="2">F-box domain-containing protein</fullName>
    </recommendedName>
</protein>
<evidence type="ECO:0000256" key="1">
    <source>
        <dbReference type="SAM" id="MobiDB-lite"/>
    </source>
</evidence>
<dbReference type="AlphaFoldDB" id="A0A6G1H7I9"/>
<dbReference type="PROSITE" id="PS50330">
    <property type="entry name" value="UIM"/>
    <property type="match status" value="2"/>
</dbReference>
<evidence type="ECO:0000313" key="3">
    <source>
        <dbReference type="EMBL" id="KAF1989125.1"/>
    </source>
</evidence>
<dbReference type="PANTHER" id="PTHR10223">
    <property type="entry name" value="26S PROTEASOME NON-ATPASE REGULATORY SUBUNIT 4"/>
    <property type="match status" value="1"/>
</dbReference>
<dbReference type="SMART" id="SM00256">
    <property type="entry name" value="FBOX"/>
    <property type="match status" value="1"/>
</dbReference>
<feature type="region of interest" description="Disordered" evidence="1">
    <location>
        <begin position="938"/>
        <end position="961"/>
    </location>
</feature>
<reference evidence="3" key="1">
    <citation type="journal article" date="2020" name="Stud. Mycol.">
        <title>101 Dothideomycetes genomes: a test case for predicting lifestyles and emergence of pathogens.</title>
        <authorList>
            <person name="Haridas S."/>
            <person name="Albert R."/>
            <person name="Binder M."/>
            <person name="Bloem J."/>
            <person name="Labutti K."/>
            <person name="Salamov A."/>
            <person name="Andreopoulos B."/>
            <person name="Baker S."/>
            <person name="Barry K."/>
            <person name="Bills G."/>
            <person name="Bluhm B."/>
            <person name="Cannon C."/>
            <person name="Castanera R."/>
            <person name="Culley D."/>
            <person name="Daum C."/>
            <person name="Ezra D."/>
            <person name="Gonzalez J."/>
            <person name="Henrissat B."/>
            <person name="Kuo A."/>
            <person name="Liang C."/>
            <person name="Lipzen A."/>
            <person name="Lutzoni F."/>
            <person name="Magnuson J."/>
            <person name="Mondo S."/>
            <person name="Nolan M."/>
            <person name="Ohm R."/>
            <person name="Pangilinan J."/>
            <person name="Park H.-J."/>
            <person name="Ramirez L."/>
            <person name="Alfaro M."/>
            <person name="Sun H."/>
            <person name="Tritt A."/>
            <person name="Yoshinaga Y."/>
            <person name="Zwiers L.-H."/>
            <person name="Turgeon B."/>
            <person name="Goodwin S."/>
            <person name="Spatafora J."/>
            <person name="Crous P."/>
            <person name="Grigoriev I."/>
        </authorList>
    </citation>
    <scope>NUCLEOTIDE SEQUENCE</scope>
    <source>
        <strain evidence="3">CBS 113979</strain>
    </source>
</reference>
<dbReference type="GO" id="GO:0005634">
    <property type="term" value="C:nucleus"/>
    <property type="evidence" value="ECO:0007669"/>
    <property type="project" value="TreeGrafter"/>
</dbReference>
<dbReference type="SMART" id="SM00726">
    <property type="entry name" value="UIM"/>
    <property type="match status" value="3"/>
</dbReference>
<dbReference type="GO" id="GO:0031593">
    <property type="term" value="F:polyubiquitin modification-dependent protein binding"/>
    <property type="evidence" value="ECO:0007669"/>
    <property type="project" value="TreeGrafter"/>
</dbReference>
<dbReference type="GO" id="GO:0008540">
    <property type="term" value="C:proteasome regulatory particle, base subcomplex"/>
    <property type="evidence" value="ECO:0007669"/>
    <property type="project" value="TreeGrafter"/>
</dbReference>
<dbReference type="Gene3D" id="6.10.140.100">
    <property type="match status" value="1"/>
</dbReference>
<dbReference type="GO" id="GO:0005829">
    <property type="term" value="C:cytosol"/>
    <property type="evidence" value="ECO:0007669"/>
    <property type="project" value="TreeGrafter"/>
</dbReference>